<dbReference type="InterPro" id="IPR010071">
    <property type="entry name" value="AA_adenyl_dom"/>
</dbReference>
<keyword evidence="4" id="KW-0677">Repeat</keyword>
<dbReference type="Gene3D" id="3.40.50.12780">
    <property type="entry name" value="N-terminal domain of ligase-like"/>
    <property type="match status" value="1"/>
</dbReference>
<dbReference type="PANTHER" id="PTHR45527:SF1">
    <property type="entry name" value="FATTY ACID SYNTHASE"/>
    <property type="match status" value="1"/>
</dbReference>
<feature type="region of interest" description="Disordered" evidence="5">
    <location>
        <begin position="1027"/>
        <end position="1051"/>
    </location>
</feature>
<feature type="transmembrane region" description="Helical" evidence="6">
    <location>
        <begin position="1098"/>
        <end position="1123"/>
    </location>
</feature>
<feature type="transmembrane region" description="Helical" evidence="6">
    <location>
        <begin position="631"/>
        <end position="658"/>
    </location>
</feature>
<dbReference type="InterPro" id="IPR042099">
    <property type="entry name" value="ANL_N_sf"/>
</dbReference>
<gene>
    <name evidence="8" type="ORF">DWV08_09960</name>
    <name evidence="9" type="ORF">DXU92_01710</name>
</gene>
<dbReference type="OrthoDB" id="2472181at2"/>
<dbReference type="GO" id="GO:0043041">
    <property type="term" value="P:amino acid activation for nonribosomal peptide biosynthetic process"/>
    <property type="evidence" value="ECO:0007669"/>
    <property type="project" value="TreeGrafter"/>
</dbReference>
<organism evidence="9 11">
    <name type="scientific">Brachybacterium saurashtrense</name>
    <dbReference type="NCBI Taxonomy" id="556288"/>
    <lineage>
        <taxon>Bacteria</taxon>
        <taxon>Bacillati</taxon>
        <taxon>Actinomycetota</taxon>
        <taxon>Actinomycetes</taxon>
        <taxon>Micrococcales</taxon>
        <taxon>Dermabacteraceae</taxon>
        <taxon>Brachybacterium</taxon>
    </lineage>
</organism>
<feature type="region of interest" description="Disordered" evidence="5">
    <location>
        <begin position="1270"/>
        <end position="1312"/>
    </location>
</feature>
<dbReference type="Pfam" id="PF00550">
    <property type="entry name" value="PP-binding"/>
    <property type="match status" value="1"/>
</dbReference>
<feature type="transmembrane region" description="Helical" evidence="6">
    <location>
        <begin position="867"/>
        <end position="895"/>
    </location>
</feature>
<dbReference type="EMBL" id="CP031356">
    <property type="protein sequence ID" value="AXK47238.1"/>
    <property type="molecule type" value="Genomic_DNA"/>
</dbReference>
<dbReference type="PANTHER" id="PTHR45527">
    <property type="entry name" value="NONRIBOSOMAL PEPTIDE SYNTHETASE"/>
    <property type="match status" value="1"/>
</dbReference>
<keyword evidence="2" id="KW-0597">Phosphoprotein</keyword>
<evidence type="ECO:0000256" key="6">
    <source>
        <dbReference type="SAM" id="Phobius"/>
    </source>
</evidence>
<keyword evidence="10" id="KW-1185">Reference proteome</keyword>
<dbReference type="Gene3D" id="3.30.300.30">
    <property type="match status" value="1"/>
</dbReference>
<dbReference type="GO" id="GO:0016740">
    <property type="term" value="F:transferase activity"/>
    <property type="evidence" value="ECO:0007669"/>
    <property type="project" value="UniProtKB-KW"/>
</dbReference>
<dbReference type="InterPro" id="IPR020806">
    <property type="entry name" value="PKS_PP-bd"/>
</dbReference>
<keyword evidence="6" id="KW-0812">Transmembrane</keyword>
<dbReference type="GO" id="GO:0031177">
    <property type="term" value="F:phosphopantetheine binding"/>
    <property type="evidence" value="ECO:0007669"/>
    <property type="project" value="InterPro"/>
</dbReference>
<evidence type="ECO:0000256" key="2">
    <source>
        <dbReference type="ARBA" id="ARBA00022553"/>
    </source>
</evidence>
<dbReference type="Proteomes" id="UP000254236">
    <property type="component" value="Chromosome"/>
</dbReference>
<dbReference type="InterPro" id="IPR000873">
    <property type="entry name" value="AMP-dep_synth/lig_dom"/>
</dbReference>
<dbReference type="Proteomes" id="UP000282185">
    <property type="component" value="Unassembled WGS sequence"/>
</dbReference>
<dbReference type="InterPro" id="IPR045851">
    <property type="entry name" value="AMP-bd_C_sf"/>
</dbReference>
<dbReference type="CDD" id="cd05930">
    <property type="entry name" value="A_NRPS"/>
    <property type="match status" value="1"/>
</dbReference>
<dbReference type="NCBIfam" id="TIGR02353">
    <property type="entry name" value="NRPS_term_dom"/>
    <property type="match status" value="1"/>
</dbReference>
<dbReference type="KEGG" id="bsau:DWV08_09960"/>
<keyword evidence="6" id="KW-1133">Transmembrane helix</keyword>
<dbReference type="InterPro" id="IPR036736">
    <property type="entry name" value="ACP-like_sf"/>
</dbReference>
<dbReference type="InterPro" id="IPR018357">
    <property type="entry name" value="Hexapep_transf_CS"/>
</dbReference>
<dbReference type="GO" id="GO:0044550">
    <property type="term" value="P:secondary metabolite biosynthetic process"/>
    <property type="evidence" value="ECO:0007669"/>
    <property type="project" value="TreeGrafter"/>
</dbReference>
<evidence type="ECO:0000256" key="1">
    <source>
        <dbReference type="ARBA" id="ARBA00022450"/>
    </source>
</evidence>
<feature type="compositionally biased region" description="Acidic residues" evidence="5">
    <location>
        <begin position="1301"/>
        <end position="1312"/>
    </location>
</feature>
<evidence type="ECO:0000313" key="11">
    <source>
        <dbReference type="Proteomes" id="UP000282185"/>
    </source>
</evidence>
<dbReference type="InterPro" id="IPR012728">
    <property type="entry name" value="Pls/PosA_C"/>
</dbReference>
<keyword evidence="6" id="KW-0472">Membrane</keyword>
<evidence type="ECO:0000256" key="5">
    <source>
        <dbReference type="SAM" id="MobiDB-lite"/>
    </source>
</evidence>
<dbReference type="Gene3D" id="2.160.10.10">
    <property type="entry name" value="Hexapeptide repeat proteins"/>
    <property type="match status" value="3"/>
</dbReference>
<dbReference type="InterPro" id="IPR020845">
    <property type="entry name" value="AMP-binding_CS"/>
</dbReference>
<feature type="transmembrane region" description="Helical" evidence="6">
    <location>
        <begin position="1071"/>
        <end position="1092"/>
    </location>
</feature>
<keyword evidence="1" id="KW-0596">Phosphopantetheine</keyword>
<evidence type="ECO:0000256" key="4">
    <source>
        <dbReference type="ARBA" id="ARBA00022737"/>
    </source>
</evidence>
<evidence type="ECO:0000313" key="8">
    <source>
        <dbReference type="EMBL" id="AXK47238.1"/>
    </source>
</evidence>
<dbReference type="NCBIfam" id="TIGR01733">
    <property type="entry name" value="AA-adenyl-dom"/>
    <property type="match status" value="1"/>
</dbReference>
<accession>A0A345YTI6</accession>
<dbReference type="PROSITE" id="PS00455">
    <property type="entry name" value="AMP_BINDING"/>
    <property type="match status" value="1"/>
</dbReference>
<reference evidence="9 11" key="2">
    <citation type="submission" date="2018-08" db="EMBL/GenBank/DDBJ databases">
        <title>Brachybacterium saurashtrense DSM 23186.</title>
        <authorList>
            <person name="Li Y."/>
        </authorList>
    </citation>
    <scope>NUCLEOTIDE SEQUENCE [LARGE SCALE GENOMIC DNA]</scope>
    <source>
        <strain evidence="9 11">DSM 23186</strain>
    </source>
</reference>
<feature type="transmembrane region" description="Helical" evidence="6">
    <location>
        <begin position="823"/>
        <end position="847"/>
    </location>
</feature>
<evidence type="ECO:0000259" key="7">
    <source>
        <dbReference type="PROSITE" id="PS50075"/>
    </source>
</evidence>
<dbReference type="InterPro" id="IPR011004">
    <property type="entry name" value="Trimer_LpxA-like_sf"/>
</dbReference>
<evidence type="ECO:0000313" key="9">
    <source>
        <dbReference type="EMBL" id="RRR24361.1"/>
    </source>
</evidence>
<proteinExistence type="predicted"/>
<dbReference type="PROSITE" id="PS50075">
    <property type="entry name" value="CARRIER"/>
    <property type="match status" value="1"/>
</dbReference>
<keyword evidence="3" id="KW-0808">Transferase</keyword>
<dbReference type="SUPFAM" id="SSF56801">
    <property type="entry name" value="Acetyl-CoA synthetase-like"/>
    <property type="match status" value="1"/>
</dbReference>
<evidence type="ECO:0000313" key="10">
    <source>
        <dbReference type="Proteomes" id="UP000254236"/>
    </source>
</evidence>
<dbReference type="SMART" id="SM00823">
    <property type="entry name" value="PKS_PP"/>
    <property type="match status" value="1"/>
</dbReference>
<dbReference type="PROSITE" id="PS00101">
    <property type="entry name" value="HEXAPEP_TRANSFERASES"/>
    <property type="match status" value="1"/>
</dbReference>
<reference evidence="8 10" key="1">
    <citation type="submission" date="2018-07" db="EMBL/GenBank/DDBJ databases">
        <title>Brachybacterium saurashtrense DSM 23186 genome sequence.</title>
        <authorList>
            <person name="Guo L."/>
        </authorList>
    </citation>
    <scope>NUCLEOTIDE SEQUENCE [LARGE SCALE GENOMIC DNA]</scope>
    <source>
        <strain evidence="8 10">DSM 23186</strain>
    </source>
</reference>
<dbReference type="SUPFAM" id="SSF51161">
    <property type="entry name" value="Trimeric LpxA-like enzymes"/>
    <property type="match status" value="3"/>
</dbReference>
<dbReference type="EMBL" id="QSWH01000002">
    <property type="protein sequence ID" value="RRR24361.1"/>
    <property type="molecule type" value="Genomic_DNA"/>
</dbReference>
<dbReference type="Pfam" id="PF00501">
    <property type="entry name" value="AMP-binding"/>
    <property type="match status" value="1"/>
</dbReference>
<dbReference type="GO" id="GO:0005737">
    <property type="term" value="C:cytoplasm"/>
    <property type="evidence" value="ECO:0007669"/>
    <property type="project" value="TreeGrafter"/>
</dbReference>
<protein>
    <submittedName>
        <fullName evidence="9">Amino acid adenylation domain-containing protein</fullName>
    </submittedName>
</protein>
<evidence type="ECO:0000256" key="3">
    <source>
        <dbReference type="ARBA" id="ARBA00022679"/>
    </source>
</evidence>
<name>A0A345YTI6_9MICO</name>
<dbReference type="SUPFAM" id="SSF47336">
    <property type="entry name" value="ACP-like"/>
    <property type="match status" value="1"/>
</dbReference>
<dbReference type="Gene3D" id="1.10.1200.10">
    <property type="entry name" value="ACP-like"/>
    <property type="match status" value="1"/>
</dbReference>
<feature type="domain" description="Carrier" evidence="7">
    <location>
        <begin position="495"/>
        <end position="569"/>
    </location>
</feature>
<dbReference type="InterPro" id="IPR009081">
    <property type="entry name" value="PP-bd_ACP"/>
</dbReference>
<sequence length="1312" mass="137780">MLPALLAGDRAPAPRTLVEIFRGVVAASGDAPAVDSGAETLTYRELEEAAAEVAARLAAAGVAPGDRVGIRVVSGTTDLYVAILGTLLAGAAYVPVDAEDPDERARVVFEESAVAAVISTGGVITPTAAASGREPAAPRDPDPSEDAWIIFTSGSTGKPKGVAVSHRSAAAFVDAEARMFLQDAPLGPGDRVMAGLSVAFDASCEEMWLAWGHGACLVPAPRSLMRSGVDVGPWLEANRITIVSTVPTLVSLWPDSALERVRLLIMGGEACPPELAARLQAPGREVWNTYGPTEATVVACGAILDGTDPVRIGLPLDGWDLAVVDEEGLPVPVGGTGELIIGGVGLARYLDPAKDAEKYAPMPTLGWERAYRSGDRVVNDPDGLLFAGRADDQIKLGGRRIELGEIDDQLLRVPGVVGAAAAVRSTKTGNQLLVGYLTVDAGYDADLAKDLLRRRMPAALVPRLAVVDELPVRTSGKIDRDALPWPLPRRGTPAAALSGTSAWIAEIWGDVLGAEVTSGAEDFFDLGGGSLTAAQVVSRLRTRHPELTVADVYEHSALADLAATLDAMGSTVVRSDREVDPVRRGTQLAQLLALVPLRGLAALRGLSWLMLASTVLAAFTDVPWIPAFPLWLVVPMALVFVLPVGRMTLAALLARLLLAGVSPGAHPRGGWVHLRLWLAEHVQDELGATSLSGAMAFPYYARLLGARIGRDADLHSLPPVTGMLEVGAGASIEPEVDLAGYWIDGDVLRIGPVRIGKRARIGARSTLGPGAWIGKGAEVGPGSAVLGTVPAGEYWSGSPAAYRAEARGPWSEDAPPRRPLWELAYGALSMLIAAQPVLGVLVGGAVVLPAVRGTDSFGEAALAALPWLPLAALAGFAAVALGVLVLTRLLALWIVPDHHPMRSATGVAIWGTLRLLDEARTWLFPLYAGGLTPLWMRLLGAKVGKGAEISTALLIPSLVQVGENSFLADDTLVGPYELGGGWIRVERVKVGKRAFVGNSGMLAAGRKVPKKSLVAVLSAAPRRKSAKAGTSYLGSPPRRLRRAQEEHDSSLTYEPPTHLLIQRGLVETARLVPLLASLLLPVAVWGGVYALLLHGTAGIVLAIVLGGLVLLAAGVVAAALTVAAKWLIIGRHRPGEHPLFTAYVWRSELADTFTEVLAAPWFATVTAGTWALNAWLRALGARIGKGVWIDSYWLPETDLVSLGDGATVNRGCVVQTHLFQDRVLSMDTVELGAGATLGPGSVVLPAAAIDRHATVGPVSLVMRGERVPPGTRWTGNPIGPWADEHAPAEAAADEPAHEHDDIDDEHDEKERA</sequence>